<dbReference type="InterPro" id="IPR038883">
    <property type="entry name" value="AN11006-like"/>
</dbReference>
<dbReference type="EMBL" id="SWKU01000052">
    <property type="protein sequence ID" value="KAF2993454.1"/>
    <property type="molecule type" value="Genomic_DNA"/>
</dbReference>
<dbReference type="OrthoDB" id="3678099at2759"/>
<dbReference type="Proteomes" id="UP000801428">
    <property type="component" value="Unassembled WGS sequence"/>
</dbReference>
<keyword evidence="2" id="KW-1185">Reference proteome</keyword>
<evidence type="ECO:0000313" key="2">
    <source>
        <dbReference type="Proteomes" id="UP000801428"/>
    </source>
</evidence>
<dbReference type="PANTHER" id="PTHR42085">
    <property type="entry name" value="F-BOX DOMAIN-CONTAINING PROTEIN"/>
    <property type="match status" value="1"/>
</dbReference>
<accession>A0A9P4W3C8</accession>
<dbReference type="AlphaFoldDB" id="A0A9P4W3C8"/>
<reference evidence="1" key="1">
    <citation type="submission" date="2019-04" db="EMBL/GenBank/DDBJ databases">
        <title>Sequencing of skin fungus with MAO and IRED activity.</title>
        <authorList>
            <person name="Marsaioli A.J."/>
            <person name="Bonatto J.M.C."/>
            <person name="Reis Junior O."/>
        </authorList>
    </citation>
    <scope>NUCLEOTIDE SEQUENCE</scope>
    <source>
        <strain evidence="1">30M1</strain>
    </source>
</reference>
<sequence>MAPPPDGTAAVQHSRLLAIPGEIHNLIYEFIIEKALSRTQLKFTDVKEHPDSIRLTRKPGHEQDWPNLLRISVGLTQTCRQLRQEFLPIHQACVTVRVTKKDLPEYTATFIDGLDVANLNVWLPAPR</sequence>
<evidence type="ECO:0000313" key="1">
    <source>
        <dbReference type="EMBL" id="KAF2993454.1"/>
    </source>
</evidence>
<name>A0A9P4W3C8_CURKU</name>
<proteinExistence type="predicted"/>
<protein>
    <submittedName>
        <fullName evidence="1">Uncharacterized protein</fullName>
    </submittedName>
</protein>
<gene>
    <name evidence="1" type="ORF">E8E13_002209</name>
</gene>
<dbReference type="PANTHER" id="PTHR42085:SF1">
    <property type="entry name" value="F-BOX DOMAIN-CONTAINING PROTEIN"/>
    <property type="match status" value="1"/>
</dbReference>
<comment type="caution">
    <text evidence="1">The sequence shown here is derived from an EMBL/GenBank/DDBJ whole genome shotgun (WGS) entry which is preliminary data.</text>
</comment>
<organism evidence="1 2">
    <name type="scientific">Curvularia kusanoi</name>
    <name type="common">Cochliobolus kusanoi</name>
    <dbReference type="NCBI Taxonomy" id="90978"/>
    <lineage>
        <taxon>Eukaryota</taxon>
        <taxon>Fungi</taxon>
        <taxon>Dikarya</taxon>
        <taxon>Ascomycota</taxon>
        <taxon>Pezizomycotina</taxon>
        <taxon>Dothideomycetes</taxon>
        <taxon>Pleosporomycetidae</taxon>
        <taxon>Pleosporales</taxon>
        <taxon>Pleosporineae</taxon>
        <taxon>Pleosporaceae</taxon>
        <taxon>Curvularia</taxon>
    </lineage>
</organism>